<protein>
    <submittedName>
        <fullName evidence="3">Fatty acid desaturase</fullName>
    </submittedName>
</protein>
<dbReference type="GO" id="GO:0046513">
    <property type="term" value="P:ceramide biosynthetic process"/>
    <property type="evidence" value="ECO:0007669"/>
    <property type="project" value="TreeGrafter"/>
</dbReference>
<name>A0A261TR93_9BORD</name>
<feature type="transmembrane region" description="Helical" evidence="1">
    <location>
        <begin position="31"/>
        <end position="50"/>
    </location>
</feature>
<evidence type="ECO:0000256" key="1">
    <source>
        <dbReference type="SAM" id="Phobius"/>
    </source>
</evidence>
<feature type="domain" description="Fatty acid desaturase" evidence="2">
    <location>
        <begin position="57"/>
        <end position="294"/>
    </location>
</feature>
<dbReference type="RefSeq" id="WP_094799649.1">
    <property type="nucleotide sequence ID" value="NZ_NEVN01000002.1"/>
</dbReference>
<feature type="transmembrane region" description="Helical" evidence="1">
    <location>
        <begin position="56"/>
        <end position="75"/>
    </location>
</feature>
<dbReference type="GO" id="GO:0042284">
    <property type="term" value="F:sphingolipid delta-4 desaturase activity"/>
    <property type="evidence" value="ECO:0007669"/>
    <property type="project" value="TreeGrafter"/>
</dbReference>
<gene>
    <name evidence="3" type="ORF">CAL25_09130</name>
</gene>
<feature type="transmembrane region" description="Helical" evidence="1">
    <location>
        <begin position="129"/>
        <end position="151"/>
    </location>
</feature>
<dbReference type="OrthoDB" id="9800167at2"/>
<keyword evidence="1" id="KW-0472">Membrane</keyword>
<dbReference type="InterPro" id="IPR005804">
    <property type="entry name" value="FA_desaturase_dom"/>
</dbReference>
<feature type="transmembrane region" description="Helical" evidence="1">
    <location>
        <begin position="90"/>
        <end position="109"/>
    </location>
</feature>
<keyword evidence="1" id="KW-0812">Transmembrane</keyword>
<dbReference type="EMBL" id="NEVP01000006">
    <property type="protein sequence ID" value="OZI51692.1"/>
    <property type="molecule type" value="Genomic_DNA"/>
</dbReference>
<evidence type="ECO:0000313" key="4">
    <source>
        <dbReference type="Proteomes" id="UP000216913"/>
    </source>
</evidence>
<evidence type="ECO:0000259" key="2">
    <source>
        <dbReference type="Pfam" id="PF00487"/>
    </source>
</evidence>
<keyword evidence="1" id="KW-1133">Transmembrane helix</keyword>
<dbReference type="PANTHER" id="PTHR12879:SF8">
    <property type="entry name" value="SPHINGOLIPID DELTA(4)-DESATURASE DES1"/>
    <property type="match status" value="1"/>
</dbReference>
<dbReference type="Pfam" id="PF00487">
    <property type="entry name" value="FA_desaturase"/>
    <property type="match status" value="1"/>
</dbReference>
<reference evidence="3 4" key="1">
    <citation type="submission" date="2017-05" db="EMBL/GenBank/DDBJ databases">
        <title>Complete and WGS of Bordetella genogroups.</title>
        <authorList>
            <person name="Spilker T."/>
            <person name="LiPuma J."/>
        </authorList>
    </citation>
    <scope>NUCLEOTIDE SEQUENCE [LARGE SCALE GENOMIC DNA]</scope>
    <source>
        <strain evidence="3 4">AU10456</strain>
    </source>
</reference>
<sequence>MSTTTSDTARPSPRLRADVLKALSVRTNGAGIRRAIGHFGAIAITGALLWNLRDTLWAIPLVVLQGYLLAFLFNAEHETAHHTAFRSRPLNYLVGHLSGLVILLPYEYYRAFHWDHHRYTQDKERDPELQLAVPSGRVSVILFWSGLPIWINRVKLLLRHGLLGDVTAPWVPEDKKPLIVREARLYLLAYAALIAASVAAASTLLLWLWVLPVIIGQWFLRPYQLAEHTGCDNTSNMLHNTRTTFTNTFVHFFAWNMPYHAEHHAYPAVPFHALPQLHTHTKEHIKHIGHGYIKTTGVVVRSLREGSRAEHGVGTTA</sequence>
<comment type="caution">
    <text evidence="3">The sequence shown here is derived from an EMBL/GenBank/DDBJ whole genome shotgun (WGS) entry which is preliminary data.</text>
</comment>
<dbReference type="PANTHER" id="PTHR12879">
    <property type="entry name" value="SPHINGOLIPID DELTA 4 DESATURASE/C-4 HYDROXYLASE PROTEIN DES2"/>
    <property type="match status" value="1"/>
</dbReference>
<proteinExistence type="predicted"/>
<feature type="transmembrane region" description="Helical" evidence="1">
    <location>
        <begin position="185"/>
        <end position="210"/>
    </location>
</feature>
<evidence type="ECO:0000313" key="3">
    <source>
        <dbReference type="EMBL" id="OZI51692.1"/>
    </source>
</evidence>
<dbReference type="Proteomes" id="UP000216913">
    <property type="component" value="Unassembled WGS sequence"/>
</dbReference>
<dbReference type="AlphaFoldDB" id="A0A261TR93"/>
<accession>A0A261TR93</accession>
<organism evidence="3 4">
    <name type="scientific">Bordetella genomosp. 5</name>
    <dbReference type="NCBI Taxonomy" id="1395608"/>
    <lineage>
        <taxon>Bacteria</taxon>
        <taxon>Pseudomonadati</taxon>
        <taxon>Pseudomonadota</taxon>
        <taxon>Betaproteobacteria</taxon>
        <taxon>Burkholderiales</taxon>
        <taxon>Alcaligenaceae</taxon>
        <taxon>Bordetella</taxon>
    </lineage>
</organism>
<dbReference type="GO" id="GO:0016020">
    <property type="term" value="C:membrane"/>
    <property type="evidence" value="ECO:0007669"/>
    <property type="project" value="GOC"/>
</dbReference>
<keyword evidence="4" id="KW-1185">Reference proteome</keyword>